<feature type="compositionally biased region" description="Low complexity" evidence="1">
    <location>
        <begin position="354"/>
        <end position="410"/>
    </location>
</feature>
<protein>
    <submittedName>
        <fullName evidence="3">Uncharacterized protein</fullName>
    </submittedName>
</protein>
<feature type="region of interest" description="Disordered" evidence="1">
    <location>
        <begin position="353"/>
        <end position="410"/>
    </location>
</feature>
<sequence length="410" mass="43502">MLQGKDLENFSTVDPLDRKFTQPASSIKSSGALADGSNNDDALGAVHTMPKRFLRAQPSEGGSVQPGSKRTKIILVVVIVAGVLGVAAFSAFFFRSLDANDAVVTPTNVNQNTNTRVGFSNTNKNAPAANNGSGNSNGNVTGNKNTNGVATNTNAGNTNSAAQPASSLDTDKDKLTDIEEDLYGTRFQKADSDSDGFPDGEEVANLYDPLGSGTLDHSPQVAKYSNILFSYTVLYPSAFKAEATSNSQDTILFTSSTGEFMETLTMANSEGLTARQWYLSQFPDQVNPKSITNKQALPGVLSVDGLTAYFADEKRIYAVSYHVGAREEQSFLTTFTMMYQSLDLVTADSTLSPTTGNTNSKSNANTNSRSNSNSNSNANSNSNKNANKNSNANSNKNTNGAGNTNNKNTL</sequence>
<dbReference type="Proteomes" id="UP000176952">
    <property type="component" value="Unassembled WGS sequence"/>
</dbReference>
<comment type="caution">
    <text evidence="3">The sequence shown here is derived from an EMBL/GenBank/DDBJ whole genome shotgun (WGS) entry which is preliminary data.</text>
</comment>
<reference evidence="3 4" key="1">
    <citation type="journal article" date="2016" name="Nat. Commun.">
        <title>Thousands of microbial genomes shed light on interconnected biogeochemical processes in an aquifer system.</title>
        <authorList>
            <person name="Anantharaman K."/>
            <person name="Brown C.T."/>
            <person name="Hug L.A."/>
            <person name="Sharon I."/>
            <person name="Castelle C.J."/>
            <person name="Probst A.J."/>
            <person name="Thomas B.C."/>
            <person name="Singh A."/>
            <person name="Wilkins M.J."/>
            <person name="Karaoz U."/>
            <person name="Brodie E.L."/>
            <person name="Williams K.H."/>
            <person name="Hubbard S.S."/>
            <person name="Banfield J.F."/>
        </authorList>
    </citation>
    <scope>NUCLEOTIDE SEQUENCE [LARGE SCALE GENOMIC DNA]</scope>
</reference>
<keyword evidence="2" id="KW-0812">Transmembrane</keyword>
<feature type="compositionally biased region" description="Low complexity" evidence="1">
    <location>
        <begin position="110"/>
        <end position="162"/>
    </location>
</feature>
<dbReference type="STRING" id="1798542.A3F54_04880"/>
<dbReference type="AlphaFoldDB" id="A0A1G2B613"/>
<evidence type="ECO:0000256" key="1">
    <source>
        <dbReference type="SAM" id="MobiDB-lite"/>
    </source>
</evidence>
<name>A0A1G2B613_9BACT</name>
<keyword evidence="2" id="KW-1133">Transmembrane helix</keyword>
<evidence type="ECO:0000256" key="2">
    <source>
        <dbReference type="SAM" id="Phobius"/>
    </source>
</evidence>
<keyword evidence="2" id="KW-0472">Membrane</keyword>
<organism evidence="3 4">
    <name type="scientific">Candidatus Kerfeldbacteria bacterium RIFCSPHIGHO2_12_FULL_48_17</name>
    <dbReference type="NCBI Taxonomy" id="1798542"/>
    <lineage>
        <taxon>Bacteria</taxon>
        <taxon>Candidatus Kerfeldiibacteriota</taxon>
    </lineage>
</organism>
<dbReference type="EMBL" id="MHKD01000019">
    <property type="protein sequence ID" value="OGY83690.1"/>
    <property type="molecule type" value="Genomic_DNA"/>
</dbReference>
<accession>A0A1G2B613</accession>
<proteinExistence type="predicted"/>
<evidence type="ECO:0000313" key="4">
    <source>
        <dbReference type="Proteomes" id="UP000176952"/>
    </source>
</evidence>
<evidence type="ECO:0000313" key="3">
    <source>
        <dbReference type="EMBL" id="OGY83690.1"/>
    </source>
</evidence>
<feature type="region of interest" description="Disordered" evidence="1">
    <location>
        <begin position="110"/>
        <end position="172"/>
    </location>
</feature>
<feature type="transmembrane region" description="Helical" evidence="2">
    <location>
        <begin position="73"/>
        <end position="94"/>
    </location>
</feature>
<gene>
    <name evidence="3" type="ORF">A3F54_04880</name>
</gene>